<comment type="caution">
    <text evidence="5">The sequence shown here is derived from an EMBL/GenBank/DDBJ whole genome shotgun (WGS) entry which is preliminary data.</text>
</comment>
<dbReference type="InterPro" id="IPR015590">
    <property type="entry name" value="Aldehyde_DH_dom"/>
</dbReference>
<dbReference type="InterPro" id="IPR016161">
    <property type="entry name" value="Ald_DH/histidinol_DH"/>
</dbReference>
<dbReference type="PROSITE" id="PS00687">
    <property type="entry name" value="ALDEHYDE_DEHYDR_GLU"/>
    <property type="match status" value="1"/>
</dbReference>
<dbReference type="Pfam" id="PF00171">
    <property type="entry name" value="Aldedh"/>
    <property type="match status" value="1"/>
</dbReference>
<evidence type="ECO:0000313" key="6">
    <source>
        <dbReference type="Proteomes" id="UP001403094"/>
    </source>
</evidence>
<dbReference type="RefSeq" id="WP_346069759.1">
    <property type="nucleotide sequence ID" value="NZ_BAAANQ010000002.1"/>
</dbReference>
<dbReference type="PANTHER" id="PTHR11699">
    <property type="entry name" value="ALDEHYDE DEHYDROGENASE-RELATED"/>
    <property type="match status" value="1"/>
</dbReference>
<dbReference type="Proteomes" id="UP001403094">
    <property type="component" value="Unassembled WGS sequence"/>
</dbReference>
<organism evidence="5 6">
    <name type="scientific">Streptomyces cheonanensis</name>
    <dbReference type="NCBI Taxonomy" id="312720"/>
    <lineage>
        <taxon>Bacteria</taxon>
        <taxon>Bacillati</taxon>
        <taxon>Actinomycetota</taxon>
        <taxon>Actinomycetes</taxon>
        <taxon>Kitasatosporales</taxon>
        <taxon>Streptomycetaceae</taxon>
        <taxon>Streptomyces</taxon>
    </lineage>
</organism>
<dbReference type="Gene3D" id="3.40.605.10">
    <property type="entry name" value="Aldehyde Dehydrogenase, Chain A, domain 1"/>
    <property type="match status" value="1"/>
</dbReference>
<proteinExistence type="inferred from homology"/>
<comment type="similarity">
    <text evidence="3">Belongs to the aldehyde dehydrogenase family.</text>
</comment>
<feature type="domain" description="Aldehyde dehydrogenase" evidence="4">
    <location>
        <begin position="2"/>
        <end position="453"/>
    </location>
</feature>
<feature type="active site" evidence="2">
    <location>
        <position position="230"/>
    </location>
</feature>
<dbReference type="InterPro" id="IPR016163">
    <property type="entry name" value="Ald_DH_C"/>
</dbReference>
<dbReference type="InterPro" id="IPR029510">
    <property type="entry name" value="Ald_DH_CS_GLU"/>
</dbReference>
<evidence type="ECO:0000256" key="2">
    <source>
        <dbReference type="PROSITE-ProRule" id="PRU10007"/>
    </source>
</evidence>
<dbReference type="SUPFAM" id="SSF53720">
    <property type="entry name" value="ALDH-like"/>
    <property type="match status" value="1"/>
</dbReference>
<accession>A0ABN2UWY9</accession>
<evidence type="ECO:0000313" key="5">
    <source>
        <dbReference type="EMBL" id="GAA2045183.1"/>
    </source>
</evidence>
<dbReference type="EMBL" id="BAAANQ010000002">
    <property type="protein sequence ID" value="GAA2045183.1"/>
    <property type="molecule type" value="Genomic_DNA"/>
</dbReference>
<gene>
    <name evidence="5" type="ORF">GCM10009757_11500</name>
</gene>
<evidence type="ECO:0000256" key="3">
    <source>
        <dbReference type="RuleBase" id="RU003345"/>
    </source>
</evidence>
<name>A0ABN2UWY9_9ACTN</name>
<keyword evidence="6" id="KW-1185">Reference proteome</keyword>
<dbReference type="Gene3D" id="3.40.309.10">
    <property type="entry name" value="Aldehyde Dehydrogenase, Chain A, domain 2"/>
    <property type="match status" value="1"/>
</dbReference>
<protein>
    <submittedName>
        <fullName evidence="5">Aldehyde dehydrogenase family protein</fullName>
    </submittedName>
</protein>
<keyword evidence="1 3" id="KW-0560">Oxidoreductase</keyword>
<evidence type="ECO:0000259" key="4">
    <source>
        <dbReference type="Pfam" id="PF00171"/>
    </source>
</evidence>
<evidence type="ECO:0000256" key="1">
    <source>
        <dbReference type="ARBA" id="ARBA00023002"/>
    </source>
</evidence>
<dbReference type="InterPro" id="IPR016162">
    <property type="entry name" value="Ald_DH_N"/>
</dbReference>
<reference evidence="5 6" key="1">
    <citation type="journal article" date="2019" name="Int. J. Syst. Evol. Microbiol.">
        <title>The Global Catalogue of Microorganisms (GCM) 10K type strain sequencing project: providing services to taxonomists for standard genome sequencing and annotation.</title>
        <authorList>
            <consortium name="The Broad Institute Genomics Platform"/>
            <consortium name="The Broad Institute Genome Sequencing Center for Infectious Disease"/>
            <person name="Wu L."/>
            <person name="Ma J."/>
        </authorList>
    </citation>
    <scope>NUCLEOTIDE SEQUENCE [LARGE SCALE GENOMIC DNA]</scope>
    <source>
        <strain evidence="5 6">JCM 14549</strain>
    </source>
</reference>
<sequence length="457" mass="48284">MATVDPMTGADLTTIAIAGRDDIDAAVRAARRAFDDPAWGAVGPEQRSRVLHQIADVIEANTDELATLDSLEMGGPLTLTHGMVTHTVEVYRHYAGWPTRIYGATAPSAPGQLQYTKRSPLGVVAAIAAWNGPLVQMAYKIAPALATGNTVVAKPSEQTSLSLLRLAGLIREHTDLPDGVLNVVTGPGRSTGEALITHPDVNKISFTGSTAVGRHVLASTARDVKRVTLELGGKSPFIVFEDADLEAAAFSAALGFCAGSGQGCVAGTRVLVQESIREEFTSLLAENIAGFPLGDPFDPQAVMGPLASRGHYEKVTGYLDLARQAGGKIIGDTREESDDLFVGPTLVTGLDNTSRVAREEIFGPIAVLLPFQDVEEAVRIANDTIYGLAATVFTKDLSRAHTMADRLQAGTVWVNTVNQMSSGPLPFGGFKQSGIGREHGTEVLDAYTETKAVVVNL</sequence>